<evidence type="ECO:0000313" key="4">
    <source>
        <dbReference type="EMBL" id="MBB5037656.1"/>
    </source>
</evidence>
<reference evidence="4 5" key="1">
    <citation type="submission" date="2020-08" db="EMBL/GenBank/DDBJ databases">
        <title>Genomic Encyclopedia of Type Strains, Phase IV (KMG-IV): sequencing the most valuable type-strain genomes for metagenomic binning, comparative biology and taxonomic classification.</title>
        <authorList>
            <person name="Goeker M."/>
        </authorList>
    </citation>
    <scope>NUCLEOTIDE SEQUENCE [LARGE SCALE GENOMIC DNA]</scope>
    <source>
        <strain evidence="4 5">DSM 12251</strain>
    </source>
</reference>
<feature type="domain" description="DUF1549" evidence="3">
    <location>
        <begin position="61"/>
        <end position="226"/>
    </location>
</feature>
<feature type="region of interest" description="Disordered" evidence="1">
    <location>
        <begin position="44"/>
        <end position="65"/>
    </location>
</feature>
<evidence type="ECO:0000259" key="3">
    <source>
        <dbReference type="Pfam" id="PF07583"/>
    </source>
</evidence>
<keyword evidence="5" id="KW-1185">Reference proteome</keyword>
<proteinExistence type="predicted"/>
<dbReference type="Pfam" id="PF07583">
    <property type="entry name" value="PSCyt2"/>
    <property type="match status" value="1"/>
</dbReference>
<keyword evidence="2" id="KW-0732">Signal</keyword>
<feature type="signal peptide" evidence="2">
    <location>
        <begin position="1"/>
        <end position="21"/>
    </location>
</feature>
<feature type="compositionally biased region" description="Basic and acidic residues" evidence="1">
    <location>
        <begin position="44"/>
        <end position="55"/>
    </location>
</feature>
<gene>
    <name evidence="4" type="ORF">HNQ64_001905</name>
</gene>
<sequence length="545" mass="60728">MRRLACLGIFLSPWGLSFSHAAPLPEAAVQAAAQRLDAALVKARAEEMQQSRSRDPQPPLPPPASAATFLRRACIDLAGRLPTPAEVRQFLADASPTKRAQWVDRLLAEPGAAEVRFRDLAEGLRVRDDVGGQSQAALITWLRQAVREDLPYNTLLAQVLRAPGPAASDPAAHLLPRDGGDLLRASTEVARAFLGADLHCAHCHDHPFADWTQRQAYEFANCFADTPATGLRLPPNYSYVNGKPGDAVPARYLPLTKRMPSDGRQALDAQPDPARPLRDQLALWFTGPQNDRFAQMGGLRLWHQLFGLPFQSGRSQRFEAEPRPWHCVLTRHGCAAPPTWTVPSLYEEFDASQPAFQVVRALGVEFQQCGYRPREFLRILTRTTAYHREALTQEPWHALVAAPRLRRLPPLVTWDAWAQMLPPEDAEARSSAQMPQVPKAAHPLFWLGQGTREWADETRPLISHQLTGFMIASPFIERVATSPQLLRGPAEPTQQVEDLFLRILSRLPETAEKNAALQHLTQHPQSGPRDLAWALLNTSEFLFEP</sequence>
<accession>A0A7W8DQ73</accession>
<dbReference type="PANTHER" id="PTHR35889:SF3">
    <property type="entry name" value="F-BOX DOMAIN-CONTAINING PROTEIN"/>
    <property type="match status" value="1"/>
</dbReference>
<organism evidence="4 5">
    <name type="scientific">Prosthecobacter dejongeii</name>
    <dbReference type="NCBI Taxonomy" id="48465"/>
    <lineage>
        <taxon>Bacteria</taxon>
        <taxon>Pseudomonadati</taxon>
        <taxon>Verrucomicrobiota</taxon>
        <taxon>Verrucomicrobiia</taxon>
        <taxon>Verrucomicrobiales</taxon>
        <taxon>Verrucomicrobiaceae</taxon>
        <taxon>Prosthecobacter</taxon>
    </lineage>
</organism>
<protein>
    <recommendedName>
        <fullName evidence="3">DUF1549 domain-containing protein</fullName>
    </recommendedName>
</protein>
<dbReference type="Proteomes" id="UP000534294">
    <property type="component" value="Unassembled WGS sequence"/>
</dbReference>
<comment type="caution">
    <text evidence="4">The sequence shown here is derived from an EMBL/GenBank/DDBJ whole genome shotgun (WGS) entry which is preliminary data.</text>
</comment>
<dbReference type="RefSeq" id="WP_184207744.1">
    <property type="nucleotide sequence ID" value="NZ_JACHIF010000003.1"/>
</dbReference>
<dbReference type="InterPro" id="IPR011444">
    <property type="entry name" value="DUF1549"/>
</dbReference>
<evidence type="ECO:0000256" key="1">
    <source>
        <dbReference type="SAM" id="MobiDB-lite"/>
    </source>
</evidence>
<evidence type="ECO:0000256" key="2">
    <source>
        <dbReference type="SAM" id="SignalP"/>
    </source>
</evidence>
<feature type="chain" id="PRO_5030651674" description="DUF1549 domain-containing protein" evidence="2">
    <location>
        <begin position="22"/>
        <end position="545"/>
    </location>
</feature>
<dbReference type="EMBL" id="JACHIF010000003">
    <property type="protein sequence ID" value="MBB5037656.1"/>
    <property type="molecule type" value="Genomic_DNA"/>
</dbReference>
<evidence type="ECO:0000313" key="5">
    <source>
        <dbReference type="Proteomes" id="UP000534294"/>
    </source>
</evidence>
<dbReference type="PANTHER" id="PTHR35889">
    <property type="entry name" value="CYCLOINULO-OLIGOSACCHARIDE FRUCTANOTRANSFERASE-RELATED"/>
    <property type="match status" value="1"/>
</dbReference>
<dbReference type="AlphaFoldDB" id="A0A7W8DQ73"/>
<name>A0A7W8DQ73_9BACT</name>